<evidence type="ECO:0000313" key="2">
    <source>
        <dbReference type="Proteomes" id="UP001054252"/>
    </source>
</evidence>
<sequence>MVIRNTLLVLGLETLGRGSEDLENSYWRLPYQLWTLKRMSCVLMLQSLA</sequence>
<evidence type="ECO:0000313" key="1">
    <source>
        <dbReference type="EMBL" id="GKV48133.1"/>
    </source>
</evidence>
<dbReference type="AlphaFoldDB" id="A0AAV5MF47"/>
<reference evidence="1 2" key="1">
    <citation type="journal article" date="2021" name="Commun. Biol.">
        <title>The genome of Shorea leprosula (Dipterocarpaceae) highlights the ecological relevance of drought in aseasonal tropical rainforests.</title>
        <authorList>
            <person name="Ng K.K.S."/>
            <person name="Kobayashi M.J."/>
            <person name="Fawcett J.A."/>
            <person name="Hatakeyama M."/>
            <person name="Paape T."/>
            <person name="Ng C.H."/>
            <person name="Ang C.C."/>
            <person name="Tnah L.H."/>
            <person name="Lee C.T."/>
            <person name="Nishiyama T."/>
            <person name="Sese J."/>
            <person name="O'Brien M.J."/>
            <person name="Copetti D."/>
            <person name="Mohd Noor M.I."/>
            <person name="Ong R.C."/>
            <person name="Putra M."/>
            <person name="Sireger I.Z."/>
            <person name="Indrioko S."/>
            <person name="Kosugi Y."/>
            <person name="Izuno A."/>
            <person name="Isagi Y."/>
            <person name="Lee S.L."/>
            <person name="Shimizu K.K."/>
        </authorList>
    </citation>
    <scope>NUCLEOTIDE SEQUENCE [LARGE SCALE GENOMIC DNA]</scope>
    <source>
        <strain evidence="1">214</strain>
    </source>
</reference>
<organism evidence="1 2">
    <name type="scientific">Rubroshorea leprosula</name>
    <dbReference type="NCBI Taxonomy" id="152421"/>
    <lineage>
        <taxon>Eukaryota</taxon>
        <taxon>Viridiplantae</taxon>
        <taxon>Streptophyta</taxon>
        <taxon>Embryophyta</taxon>
        <taxon>Tracheophyta</taxon>
        <taxon>Spermatophyta</taxon>
        <taxon>Magnoliopsida</taxon>
        <taxon>eudicotyledons</taxon>
        <taxon>Gunneridae</taxon>
        <taxon>Pentapetalae</taxon>
        <taxon>rosids</taxon>
        <taxon>malvids</taxon>
        <taxon>Malvales</taxon>
        <taxon>Dipterocarpaceae</taxon>
        <taxon>Rubroshorea</taxon>
    </lineage>
</organism>
<keyword evidence="2" id="KW-1185">Reference proteome</keyword>
<dbReference type="EMBL" id="BPVZ01000247">
    <property type="protein sequence ID" value="GKV48133.1"/>
    <property type="molecule type" value="Genomic_DNA"/>
</dbReference>
<dbReference type="Proteomes" id="UP001054252">
    <property type="component" value="Unassembled WGS sequence"/>
</dbReference>
<gene>
    <name evidence="1" type="ORF">SLEP1_g54964</name>
</gene>
<comment type="caution">
    <text evidence="1">The sequence shown here is derived from an EMBL/GenBank/DDBJ whole genome shotgun (WGS) entry which is preliminary data.</text>
</comment>
<protein>
    <submittedName>
        <fullName evidence="1">Uncharacterized protein</fullName>
    </submittedName>
</protein>
<accession>A0AAV5MF47</accession>
<name>A0AAV5MF47_9ROSI</name>
<proteinExistence type="predicted"/>